<dbReference type="AlphaFoldDB" id="A0A061A0I8"/>
<organism evidence="1">
    <name type="scientific">Streptomyces iranensis</name>
    <dbReference type="NCBI Taxonomy" id="576784"/>
    <lineage>
        <taxon>Bacteria</taxon>
        <taxon>Bacillati</taxon>
        <taxon>Actinomycetota</taxon>
        <taxon>Actinomycetes</taxon>
        <taxon>Kitasatosporales</taxon>
        <taxon>Streptomycetaceae</taxon>
        <taxon>Streptomyces</taxon>
        <taxon>Streptomyces violaceusniger group</taxon>
    </lineage>
</organism>
<gene>
    <name evidence="1" type="ORF">SIRAN5844</name>
</gene>
<name>A0A061A0I8_9ACTN</name>
<dbReference type="PATRIC" id="fig|576784.4.peg.5940"/>
<dbReference type="EMBL" id="LK022848">
    <property type="protein sequence ID" value="CDR09223.1"/>
    <property type="molecule type" value="Genomic_DNA"/>
</dbReference>
<proteinExistence type="predicted"/>
<sequence length="55" mass="5886">MRLLLVLGVDRAGLQDRGKAGNGVVRVVIVIRRGPAGLRGFRTVRRLCAGWATGT</sequence>
<protein>
    <submittedName>
        <fullName evidence="1">Uncharacterized protein</fullName>
    </submittedName>
</protein>
<reference evidence="1" key="1">
    <citation type="submission" date="2014-05" db="EMBL/GenBank/DDBJ databases">
        <authorList>
            <person name="Horn Fabian"/>
        </authorList>
    </citation>
    <scope>NUCLEOTIDE SEQUENCE</scope>
</reference>
<evidence type="ECO:0000313" key="1">
    <source>
        <dbReference type="EMBL" id="CDR09223.1"/>
    </source>
</evidence>
<accession>A0A061A0I8</accession>
<dbReference type="HOGENOM" id="CLU_3030516_0_0_11"/>